<dbReference type="AlphaFoldDB" id="E4N6A7"/>
<proteinExistence type="predicted"/>
<dbReference type="HOGENOM" id="CLU_1978554_0_0_11"/>
<accession>E4N6A7</accession>
<sequence>MLLATGARPATGPFAQRVARLVGLWEADGRSDRWLAGGTAFFLLNCWSMTPGRPATPALRDYLAACRTAAGGGPGWDALLRHRINCPGCGVSWSLENIRACTGCSSYTCDDCQEADHRGEFCEVVG</sequence>
<reference evidence="1 2" key="1">
    <citation type="journal article" date="2010" name="DNA Res.">
        <title>Genome sequence of Kitasatospora setae NBRC 14216T: an evolutionary snapshot of the family Streptomycetaceae.</title>
        <authorList>
            <person name="Ichikawa N."/>
            <person name="Oguchi A."/>
            <person name="Ikeda H."/>
            <person name="Ishikawa J."/>
            <person name="Kitani S."/>
            <person name="Watanabe Y."/>
            <person name="Nakamura S."/>
            <person name="Katano Y."/>
            <person name="Kishi E."/>
            <person name="Sasagawa M."/>
            <person name="Ankai A."/>
            <person name="Fukui S."/>
            <person name="Hashimoto Y."/>
            <person name="Kamata S."/>
            <person name="Otoguro M."/>
            <person name="Tanikawa S."/>
            <person name="Nihira T."/>
            <person name="Horinouchi S."/>
            <person name="Ohnishi Y."/>
            <person name="Hayakawa M."/>
            <person name="Kuzuyama T."/>
            <person name="Arisawa A."/>
            <person name="Nomoto F."/>
            <person name="Miura H."/>
            <person name="Takahashi Y."/>
            <person name="Fujita N."/>
        </authorList>
    </citation>
    <scope>NUCLEOTIDE SEQUENCE [LARGE SCALE GENOMIC DNA]</scope>
    <source>
        <strain evidence="2">ATCC 33774 / DSM 43861 / JCM 3304 / KCC A-0304 / NBRC 14216 / KM-6054</strain>
    </source>
</reference>
<name>E4N6A7_KITSK</name>
<dbReference type="EMBL" id="AP010968">
    <property type="protein sequence ID" value="BAJ26738.1"/>
    <property type="molecule type" value="Genomic_DNA"/>
</dbReference>
<evidence type="ECO:0000313" key="1">
    <source>
        <dbReference type="EMBL" id="BAJ26738.1"/>
    </source>
</evidence>
<evidence type="ECO:0000313" key="2">
    <source>
        <dbReference type="Proteomes" id="UP000007076"/>
    </source>
</evidence>
<dbReference type="PATRIC" id="fig|452652.3.peg.889"/>
<gene>
    <name evidence="1" type="ordered locus">KSE_09010</name>
</gene>
<dbReference type="Proteomes" id="UP000007076">
    <property type="component" value="Chromosome"/>
</dbReference>
<protein>
    <submittedName>
        <fullName evidence="1">Uncharacterized protein</fullName>
    </submittedName>
</protein>
<keyword evidence="2" id="KW-1185">Reference proteome</keyword>
<dbReference type="KEGG" id="ksk:KSE_09010"/>
<organism evidence="1 2">
    <name type="scientific">Kitasatospora setae (strain ATCC 33774 / DSM 43861 / JCM 3304 / KCC A-0304 / NBRC 14216 / KM-6054)</name>
    <name type="common">Streptomyces setae</name>
    <dbReference type="NCBI Taxonomy" id="452652"/>
    <lineage>
        <taxon>Bacteria</taxon>
        <taxon>Bacillati</taxon>
        <taxon>Actinomycetota</taxon>
        <taxon>Actinomycetes</taxon>
        <taxon>Kitasatosporales</taxon>
        <taxon>Streptomycetaceae</taxon>
        <taxon>Kitasatospora</taxon>
    </lineage>
</organism>
<dbReference type="eggNOG" id="ENOG502ZV56">
    <property type="taxonomic scope" value="Bacteria"/>
</dbReference>